<protein>
    <submittedName>
        <fullName evidence="3">Transposase</fullName>
    </submittedName>
</protein>
<dbReference type="PANTHER" id="PTHR36966">
    <property type="entry name" value="REP-ASSOCIATED TYROSINE TRANSPOSASE"/>
    <property type="match status" value="1"/>
</dbReference>
<feature type="domain" description="Transposase IS200-like" evidence="2">
    <location>
        <begin position="21"/>
        <end position="198"/>
    </location>
</feature>
<dbReference type="GO" id="GO:0004803">
    <property type="term" value="F:transposase activity"/>
    <property type="evidence" value="ECO:0007669"/>
    <property type="project" value="InterPro"/>
</dbReference>
<dbReference type="GO" id="GO:0043565">
    <property type="term" value="F:sequence-specific DNA binding"/>
    <property type="evidence" value="ECO:0007669"/>
    <property type="project" value="TreeGrafter"/>
</dbReference>
<accession>A0A1B7X6N7</accession>
<sequence length="214" mass="24881">MTLFKNKYRVESTRLPNRDYSQNGWYFVTICTYERKWLFGDVVNGQVHLSTIGQIAQNFWAEIPQHSKHTYIDAYVIMPNHVHGIIVIDNPESKEISPSKDVTQCRDVPWNVSTKSDGNDNSTTSDDDFDETDVYRNLSKMSPKAGSLSVIIRSYKAAVTRWCNMNGYPNFAWQQRFFDKIIRADGSVDKIREYIVNNPLKWDYDKNNSSGLWM</sequence>
<evidence type="ECO:0000313" key="4">
    <source>
        <dbReference type="Proteomes" id="UP000092093"/>
    </source>
</evidence>
<evidence type="ECO:0000313" key="3">
    <source>
        <dbReference type="EMBL" id="OBQ45018.1"/>
    </source>
</evidence>
<dbReference type="InterPro" id="IPR052715">
    <property type="entry name" value="RAYT_transposase"/>
</dbReference>
<reference evidence="3 4" key="1">
    <citation type="submission" date="2015-09" db="EMBL/GenBank/DDBJ databases">
        <title>Aphanizomenon flos-aquae WA102.</title>
        <authorList>
            <person name="Driscoll C."/>
        </authorList>
    </citation>
    <scope>NUCLEOTIDE SEQUENCE [LARGE SCALE GENOMIC DNA]</scope>
    <source>
        <strain evidence="3">WA102</strain>
    </source>
</reference>
<dbReference type="InterPro" id="IPR002686">
    <property type="entry name" value="Transposase_17"/>
</dbReference>
<evidence type="ECO:0000259" key="2">
    <source>
        <dbReference type="SMART" id="SM01321"/>
    </source>
</evidence>
<dbReference type="InterPro" id="IPR036515">
    <property type="entry name" value="Transposase_17_sf"/>
</dbReference>
<feature type="region of interest" description="Disordered" evidence="1">
    <location>
        <begin position="109"/>
        <end position="129"/>
    </location>
</feature>
<gene>
    <name evidence="3" type="ORF">AN484_03890</name>
</gene>
<feature type="compositionally biased region" description="Low complexity" evidence="1">
    <location>
        <begin position="113"/>
        <end position="124"/>
    </location>
</feature>
<dbReference type="Gene3D" id="3.30.70.1290">
    <property type="entry name" value="Transposase IS200-like"/>
    <property type="match status" value="1"/>
</dbReference>
<dbReference type="EMBL" id="LJOW01000010">
    <property type="protein sequence ID" value="OBQ45018.1"/>
    <property type="molecule type" value="Genomic_DNA"/>
</dbReference>
<dbReference type="SMART" id="SM01321">
    <property type="entry name" value="Y1_Tnp"/>
    <property type="match status" value="1"/>
</dbReference>
<dbReference type="GO" id="GO:0006313">
    <property type="term" value="P:DNA transposition"/>
    <property type="evidence" value="ECO:0007669"/>
    <property type="project" value="InterPro"/>
</dbReference>
<name>A0A1B7X6N7_APHFL</name>
<dbReference type="Proteomes" id="UP000092093">
    <property type="component" value="Unassembled WGS sequence"/>
</dbReference>
<organism evidence="3 4">
    <name type="scientific">Aphanizomenon flos-aquae WA102</name>
    <dbReference type="NCBI Taxonomy" id="1710896"/>
    <lineage>
        <taxon>Bacteria</taxon>
        <taxon>Bacillati</taxon>
        <taxon>Cyanobacteriota</taxon>
        <taxon>Cyanophyceae</taxon>
        <taxon>Nostocales</taxon>
        <taxon>Aphanizomenonaceae</taxon>
        <taxon>Aphanizomenon</taxon>
    </lineage>
</organism>
<dbReference type="SUPFAM" id="SSF143422">
    <property type="entry name" value="Transposase IS200-like"/>
    <property type="match status" value="1"/>
</dbReference>
<dbReference type="PATRIC" id="fig|1710896.3.peg.1304"/>
<evidence type="ECO:0000256" key="1">
    <source>
        <dbReference type="SAM" id="MobiDB-lite"/>
    </source>
</evidence>
<comment type="caution">
    <text evidence="3">The sequence shown here is derived from an EMBL/GenBank/DDBJ whole genome shotgun (WGS) entry which is preliminary data.</text>
</comment>
<proteinExistence type="predicted"/>
<dbReference type="PANTHER" id="PTHR36966:SF1">
    <property type="entry name" value="REP-ASSOCIATED TYROSINE TRANSPOSASE"/>
    <property type="match status" value="1"/>
</dbReference>
<dbReference type="AlphaFoldDB" id="A0A1B7X6N7"/>